<dbReference type="InterPro" id="IPR002818">
    <property type="entry name" value="DJ-1/PfpI"/>
</dbReference>
<organism evidence="2 3">
    <name type="scientific">candidate division WOR-1 bacterium RIFOXYB2_FULL_48_7</name>
    <dbReference type="NCBI Taxonomy" id="1802583"/>
    <lineage>
        <taxon>Bacteria</taxon>
        <taxon>Bacillati</taxon>
        <taxon>Saganbacteria</taxon>
    </lineage>
</organism>
<name>A0A1F4TQD9_UNCSA</name>
<dbReference type="SUPFAM" id="SSF52317">
    <property type="entry name" value="Class I glutamine amidotransferase-like"/>
    <property type="match status" value="1"/>
</dbReference>
<protein>
    <recommendedName>
        <fullName evidence="1">DJ-1/PfpI domain-containing protein</fullName>
    </recommendedName>
</protein>
<dbReference type="PANTHER" id="PTHR48094:SF12">
    <property type="entry name" value="PARKINSON DISEASE PROTEIN 7 HOMOLOG"/>
    <property type="match status" value="1"/>
</dbReference>
<dbReference type="Pfam" id="PF01965">
    <property type="entry name" value="DJ-1_PfpI"/>
    <property type="match status" value="1"/>
</dbReference>
<dbReference type="Proteomes" id="UP000178951">
    <property type="component" value="Unassembled WGS sequence"/>
</dbReference>
<dbReference type="STRING" id="1802583.A2311_01120"/>
<proteinExistence type="predicted"/>
<dbReference type="InterPro" id="IPR029062">
    <property type="entry name" value="Class_I_gatase-like"/>
</dbReference>
<reference evidence="2 3" key="1">
    <citation type="journal article" date="2016" name="Nat. Commun.">
        <title>Thousands of microbial genomes shed light on interconnected biogeochemical processes in an aquifer system.</title>
        <authorList>
            <person name="Anantharaman K."/>
            <person name="Brown C.T."/>
            <person name="Hug L.A."/>
            <person name="Sharon I."/>
            <person name="Castelle C.J."/>
            <person name="Probst A.J."/>
            <person name="Thomas B.C."/>
            <person name="Singh A."/>
            <person name="Wilkins M.J."/>
            <person name="Karaoz U."/>
            <person name="Brodie E.L."/>
            <person name="Williams K.H."/>
            <person name="Hubbard S.S."/>
            <person name="Banfield J.F."/>
        </authorList>
    </citation>
    <scope>NUCLEOTIDE SEQUENCE [LARGE SCALE GENOMIC DNA]</scope>
</reference>
<dbReference type="Gene3D" id="3.40.50.880">
    <property type="match status" value="1"/>
</dbReference>
<evidence type="ECO:0000259" key="1">
    <source>
        <dbReference type="Pfam" id="PF01965"/>
    </source>
</evidence>
<dbReference type="PANTHER" id="PTHR48094">
    <property type="entry name" value="PROTEIN/NUCLEIC ACID DEGLYCASE DJ-1-RELATED"/>
    <property type="match status" value="1"/>
</dbReference>
<dbReference type="GO" id="GO:0005737">
    <property type="term" value="C:cytoplasm"/>
    <property type="evidence" value="ECO:0007669"/>
    <property type="project" value="TreeGrafter"/>
</dbReference>
<dbReference type="EMBL" id="MEUF01000046">
    <property type="protein sequence ID" value="OGC34283.1"/>
    <property type="molecule type" value="Genomic_DNA"/>
</dbReference>
<feature type="domain" description="DJ-1/PfpI" evidence="1">
    <location>
        <begin position="2"/>
        <end position="164"/>
    </location>
</feature>
<evidence type="ECO:0000313" key="2">
    <source>
        <dbReference type="EMBL" id="OGC34283.1"/>
    </source>
</evidence>
<dbReference type="InterPro" id="IPR050325">
    <property type="entry name" value="Prot/Nucl_acid_deglycase"/>
</dbReference>
<gene>
    <name evidence="2" type="ORF">A2311_01120</name>
</gene>
<comment type="caution">
    <text evidence="2">The sequence shown here is derived from an EMBL/GenBank/DDBJ whole genome shotgun (WGS) entry which is preliminary data.</text>
</comment>
<sequence length="169" mass="17775">MKKVAMVIAFSMFRDEEYLEPKSVLEHAGVLVETFSDKTGTAQGKFGLQVQVEKTIADLKLDDFAALLFVGGPGANVFYDSPLAHQIIQEAVLKGKIIGAICGAPPILARAGALKGKKATMFTDTGDFASYGAVFTGQGVEVDGRIITADGPKSATAWGEAIVRALSHG</sequence>
<dbReference type="AlphaFoldDB" id="A0A1F4TQD9"/>
<accession>A0A1F4TQD9</accession>
<evidence type="ECO:0000313" key="3">
    <source>
        <dbReference type="Proteomes" id="UP000178951"/>
    </source>
</evidence>